<keyword evidence="4 11" id="KW-0812">Transmembrane</keyword>
<accession>D1G5K5</accession>
<keyword evidence="7" id="KW-0520">NAD</keyword>
<comment type="catalytic activity">
    <reaction evidence="10">
        <text>a ubiquinone + NADH + 5 H(+)(in) = a ubiquinol + NAD(+) + 4 H(+)(out)</text>
        <dbReference type="Rhea" id="RHEA:29091"/>
        <dbReference type="Rhea" id="RHEA-COMP:9565"/>
        <dbReference type="Rhea" id="RHEA-COMP:9566"/>
        <dbReference type="ChEBI" id="CHEBI:15378"/>
        <dbReference type="ChEBI" id="CHEBI:16389"/>
        <dbReference type="ChEBI" id="CHEBI:17976"/>
        <dbReference type="ChEBI" id="CHEBI:57540"/>
        <dbReference type="ChEBI" id="CHEBI:57945"/>
        <dbReference type="EC" id="7.1.1.2"/>
    </reaction>
</comment>
<evidence type="ECO:0000256" key="9">
    <source>
        <dbReference type="ARBA" id="ARBA00031586"/>
    </source>
</evidence>
<dbReference type="EMBL" id="FJ613418">
    <property type="protein sequence ID" value="ACM45020.1"/>
    <property type="molecule type" value="Genomic_DNA"/>
</dbReference>
<keyword evidence="8 11" id="KW-0472">Membrane</keyword>
<dbReference type="InterPro" id="IPR039428">
    <property type="entry name" value="NUOK/Mnh_C1-like"/>
</dbReference>
<dbReference type="GeneID" id="8656334"/>
<evidence type="ECO:0000313" key="12">
    <source>
        <dbReference type="EMBL" id="ACM45020.1"/>
    </source>
</evidence>
<dbReference type="Gene3D" id="1.10.287.3510">
    <property type="match status" value="1"/>
</dbReference>
<keyword evidence="6 11" id="KW-1133">Transmembrane helix</keyword>
<evidence type="ECO:0000256" key="8">
    <source>
        <dbReference type="ARBA" id="ARBA00023136"/>
    </source>
</evidence>
<dbReference type="AlphaFoldDB" id="D1G5K5"/>
<name>D1G5K5_CHAOP</name>
<dbReference type="Pfam" id="PF00420">
    <property type="entry name" value="Oxidored_q2"/>
    <property type="match status" value="1"/>
</dbReference>
<evidence type="ECO:0000256" key="3">
    <source>
        <dbReference type="ARBA" id="ARBA00016612"/>
    </source>
</evidence>
<comment type="similarity">
    <text evidence="2">Belongs to the complex I subunit 4L family.</text>
</comment>
<reference evidence="12" key="1">
    <citation type="journal article" date="2009" name="Syst. Biol.">
        <title>Nonstationary evolution and compositional heterogeneity in beetle mitochondrial phylogenomics.</title>
        <authorList>
            <person name="Sheffield N.C."/>
            <person name="Song H."/>
            <person name="Cameron S.L."/>
            <person name="Whiting M.F."/>
        </authorList>
    </citation>
    <scope>NUCLEOTIDE SEQUENCE</scope>
</reference>
<evidence type="ECO:0000256" key="7">
    <source>
        <dbReference type="ARBA" id="ARBA00023027"/>
    </source>
</evidence>
<sequence length="91" mass="10691">MKIFMLIFFVGLYMFCLKCVHLLLMLMSLELIVVSLYLGLLNFLVFNMNEYYFLLVFLTMSVCESTLGLSILVSLIRSYGSDFFQIFNVLW</sequence>
<dbReference type="RefSeq" id="YP_003331298.1">
    <property type="nucleotide sequence ID" value="NC_013576.1"/>
</dbReference>
<evidence type="ECO:0000256" key="6">
    <source>
        <dbReference type="ARBA" id="ARBA00022989"/>
    </source>
</evidence>
<keyword evidence="12" id="KW-0496">Mitochondrion</keyword>
<keyword evidence="5" id="KW-1278">Translocase</keyword>
<evidence type="ECO:0000256" key="2">
    <source>
        <dbReference type="ARBA" id="ARBA00010519"/>
    </source>
</evidence>
<geneLocation type="mitochondrion" evidence="12"/>
<gene>
    <name evidence="12" type="primary">ND4L</name>
</gene>
<evidence type="ECO:0000256" key="5">
    <source>
        <dbReference type="ARBA" id="ARBA00022967"/>
    </source>
</evidence>
<organism evidence="12">
    <name type="scientific">Chauliognathus opacus</name>
    <name type="common">Soldier beetle</name>
    <dbReference type="NCBI Taxonomy" id="528223"/>
    <lineage>
        <taxon>Eukaryota</taxon>
        <taxon>Metazoa</taxon>
        <taxon>Ecdysozoa</taxon>
        <taxon>Arthropoda</taxon>
        <taxon>Hexapoda</taxon>
        <taxon>Insecta</taxon>
        <taxon>Pterygota</taxon>
        <taxon>Neoptera</taxon>
        <taxon>Endopterygota</taxon>
        <taxon>Coleoptera</taxon>
        <taxon>Polyphaga</taxon>
        <taxon>Elateriformia</taxon>
        <taxon>Elateroidea</taxon>
        <taxon>Cantharidae</taxon>
        <taxon>Chauliognathinae</taxon>
        <taxon>Chauliognathus</taxon>
    </lineage>
</organism>
<feature type="transmembrane region" description="Helical" evidence="11">
    <location>
        <begin position="51"/>
        <end position="76"/>
    </location>
</feature>
<evidence type="ECO:0000256" key="10">
    <source>
        <dbReference type="ARBA" id="ARBA00049551"/>
    </source>
</evidence>
<evidence type="ECO:0000256" key="11">
    <source>
        <dbReference type="SAM" id="Phobius"/>
    </source>
</evidence>
<dbReference type="GO" id="GO:0008137">
    <property type="term" value="F:NADH dehydrogenase (ubiquinone) activity"/>
    <property type="evidence" value="ECO:0007669"/>
    <property type="project" value="UniProtKB-EC"/>
</dbReference>
<dbReference type="CTD" id="4539"/>
<evidence type="ECO:0000256" key="4">
    <source>
        <dbReference type="ARBA" id="ARBA00022692"/>
    </source>
</evidence>
<feature type="transmembrane region" description="Helical" evidence="11">
    <location>
        <begin position="12"/>
        <end position="39"/>
    </location>
</feature>
<comment type="subcellular location">
    <subcellularLocation>
        <location evidence="1">Membrane</location>
        <topology evidence="1">Multi-pass membrane protein</topology>
    </subcellularLocation>
</comment>
<proteinExistence type="inferred from homology"/>
<dbReference type="GO" id="GO:0016020">
    <property type="term" value="C:membrane"/>
    <property type="evidence" value="ECO:0007669"/>
    <property type="project" value="UniProtKB-SubCell"/>
</dbReference>
<protein>
    <recommendedName>
        <fullName evidence="3">NADH-ubiquinone oxidoreductase chain 4L</fullName>
    </recommendedName>
    <alternativeName>
        <fullName evidence="9">NADH dehydrogenase subunit 4L</fullName>
    </alternativeName>
</protein>
<evidence type="ECO:0000256" key="1">
    <source>
        <dbReference type="ARBA" id="ARBA00004141"/>
    </source>
</evidence>